<dbReference type="Proteomes" id="UP000264870">
    <property type="component" value="Unassembled WGS sequence"/>
</dbReference>
<evidence type="ECO:0008006" key="5">
    <source>
        <dbReference type="Google" id="ProtNLM"/>
    </source>
</evidence>
<gene>
    <name evidence="3" type="ORF">CG702_18055</name>
</gene>
<dbReference type="RefSeq" id="WP_088765879.1">
    <property type="nucleotide sequence ID" value="NZ_BFLM01000034.1"/>
</dbReference>
<evidence type="ECO:0000259" key="1">
    <source>
        <dbReference type="Pfam" id="PF13401"/>
    </source>
</evidence>
<feature type="domain" description="Transposon Tn7 transposition protein TnsD C-terminal" evidence="2">
    <location>
        <begin position="330"/>
        <end position="457"/>
    </location>
</feature>
<dbReference type="Pfam" id="PF15978">
    <property type="entry name" value="TnsD"/>
    <property type="match status" value="1"/>
</dbReference>
<dbReference type="GO" id="GO:0016887">
    <property type="term" value="F:ATP hydrolysis activity"/>
    <property type="evidence" value="ECO:0007669"/>
    <property type="project" value="InterPro"/>
</dbReference>
<evidence type="ECO:0000313" key="4">
    <source>
        <dbReference type="Proteomes" id="UP000264870"/>
    </source>
</evidence>
<organism evidence="3 4">
    <name type="scientific">Escherichia coli</name>
    <dbReference type="NCBI Taxonomy" id="562"/>
    <lineage>
        <taxon>Bacteria</taxon>
        <taxon>Pseudomonadati</taxon>
        <taxon>Pseudomonadota</taxon>
        <taxon>Gammaproteobacteria</taxon>
        <taxon>Enterobacterales</taxon>
        <taxon>Enterobacteriaceae</taxon>
        <taxon>Escherichia</taxon>
    </lineage>
</organism>
<reference evidence="3 4" key="1">
    <citation type="submission" date="2017-07" db="EMBL/GenBank/DDBJ databases">
        <authorList>
            <person name="Zhi S."/>
            <person name="Banting G."/>
            <person name="Neumann N."/>
        </authorList>
    </citation>
    <scope>NUCLEOTIDE SEQUENCE [LARGE SCALE GENOMIC DNA]</scope>
    <source>
        <strain evidence="3 4">WW41</strain>
    </source>
</reference>
<dbReference type="EMBL" id="NNAK01000047">
    <property type="protein sequence ID" value="OZP01830.1"/>
    <property type="molecule type" value="Genomic_DNA"/>
</dbReference>
<name>A0A9Q5TJQ9_ECOLX</name>
<comment type="caution">
    <text evidence="3">The sequence shown here is derived from an EMBL/GenBank/DDBJ whole genome shotgun (WGS) entry which is preliminary data.</text>
</comment>
<dbReference type="InterPro" id="IPR049945">
    <property type="entry name" value="AAA_22"/>
</dbReference>
<dbReference type="Pfam" id="PF13401">
    <property type="entry name" value="AAA_22"/>
    <property type="match status" value="1"/>
</dbReference>
<dbReference type="AlphaFoldDB" id="A0A9Q5TJQ9"/>
<sequence>MTEEFQRGVIPLARYQEQQLPEYQDNPLISALPPIPDLQEVVDLLQQLPGFEPQEALLDGRLRAHAIARLLHGFFQPLSHHLELESKISLMIRQGYIGRNPASGAWYAHLQNGYRRVEEEDLDAAVYQSVSSTANSLSLFGCSGCGKTRTLERILGMYPQALHHPDYDITQLVYLKIDCPIDGDLDELCLSFFNEVDKILGTHYSRSHGRKKLGMQLLALEEVQSPGYGRWTNLYRYLATECGARRGRQVRAEVIWEKILASHQRDWLAANGLLTSGEPPPWLLAMFRKHRKGFSALQHLIVWTSLRPGQHAGELISEAKTRQVDLASERSVQLLPAEFEQKQQYRAIWLQALANHGGAKAARQDGAGACYAWLYRHDRHWLMVANQVRQRRQGNNSHIDWRARDIRLVRLLIRIGRGSEEDLGLPRRSRNWFLQQLPHRASVEHRLDQLPLCCTFLDRYAESVGEYQIRRLTAAMLKDVQTGITSRRWELEKRCGLEKSRVAPLTTAFIRLIGRWIE</sequence>
<evidence type="ECO:0000313" key="3">
    <source>
        <dbReference type="EMBL" id="OZP01830.1"/>
    </source>
</evidence>
<feature type="domain" description="ORC1/DEAH AAA+ ATPase" evidence="1">
    <location>
        <begin position="132"/>
        <end position="213"/>
    </location>
</feature>
<dbReference type="InterPro" id="IPR032750">
    <property type="entry name" value="TnsD_C"/>
</dbReference>
<proteinExistence type="predicted"/>
<accession>A0A9Q5TJQ9</accession>
<evidence type="ECO:0000259" key="2">
    <source>
        <dbReference type="Pfam" id="PF15978"/>
    </source>
</evidence>
<protein>
    <recommendedName>
        <fullName evidence="5">ATP-binding protein</fullName>
    </recommendedName>
</protein>